<comment type="caution">
    <text evidence="7">The sequence shown here is derived from an EMBL/GenBank/DDBJ whole genome shotgun (WGS) entry which is preliminary data.</text>
</comment>
<feature type="region of interest" description="Disordered" evidence="4">
    <location>
        <begin position="150"/>
        <end position="175"/>
    </location>
</feature>
<dbReference type="PANTHER" id="PTHR45626:SF51">
    <property type="entry name" value="SNF2-RELATED DOMAIN-CONTAINING PROTEIN"/>
    <property type="match status" value="1"/>
</dbReference>
<dbReference type="PANTHER" id="PTHR45626">
    <property type="entry name" value="TRANSCRIPTION TERMINATION FACTOR 2-RELATED"/>
    <property type="match status" value="1"/>
</dbReference>
<evidence type="ECO:0000313" key="7">
    <source>
        <dbReference type="EMBL" id="KAK3903478.1"/>
    </source>
</evidence>
<dbReference type="InterPro" id="IPR000330">
    <property type="entry name" value="SNF2_N"/>
</dbReference>
<keyword evidence="2" id="KW-0378">Hydrolase</keyword>
<dbReference type="GO" id="GO:0005634">
    <property type="term" value="C:nucleus"/>
    <property type="evidence" value="ECO:0007669"/>
    <property type="project" value="TreeGrafter"/>
</dbReference>
<protein>
    <submittedName>
        <fullName evidence="7">SNF2 family N-terminal domain-containing protein</fullName>
    </submittedName>
</protein>
<dbReference type="Gene3D" id="3.40.50.300">
    <property type="entry name" value="P-loop containing nucleotide triphosphate hydrolases"/>
    <property type="match status" value="2"/>
</dbReference>
<keyword evidence="1" id="KW-0547">Nucleotide-binding</keyword>
<dbReference type="GO" id="GO:0016787">
    <property type="term" value="F:hydrolase activity"/>
    <property type="evidence" value="ECO:0007669"/>
    <property type="project" value="UniProtKB-KW"/>
</dbReference>
<dbReference type="AlphaFoldDB" id="A0AAN6MNG0"/>
<dbReference type="Pfam" id="PF00176">
    <property type="entry name" value="SNF2-rel_dom"/>
    <property type="match status" value="1"/>
</dbReference>
<keyword evidence="8" id="KW-1185">Reference proteome</keyword>
<reference evidence="7" key="2">
    <citation type="submission" date="2023-05" db="EMBL/GenBank/DDBJ databases">
        <authorList>
            <consortium name="Lawrence Berkeley National Laboratory"/>
            <person name="Steindorff A."/>
            <person name="Hensen N."/>
            <person name="Bonometti L."/>
            <person name="Westerberg I."/>
            <person name="Brannstrom I.O."/>
            <person name="Guillou S."/>
            <person name="Cros-Aarteil S."/>
            <person name="Calhoun S."/>
            <person name="Haridas S."/>
            <person name="Kuo A."/>
            <person name="Mondo S."/>
            <person name="Pangilinan J."/>
            <person name="Riley R."/>
            <person name="Labutti K."/>
            <person name="Andreopoulos B."/>
            <person name="Lipzen A."/>
            <person name="Chen C."/>
            <person name="Yanf M."/>
            <person name="Daum C."/>
            <person name="Ng V."/>
            <person name="Clum A."/>
            <person name="Ohm R."/>
            <person name="Martin F."/>
            <person name="Silar P."/>
            <person name="Natvig D."/>
            <person name="Lalanne C."/>
            <person name="Gautier V."/>
            <person name="Ament-Velasquez S.L."/>
            <person name="Kruys A."/>
            <person name="Hutchinson M.I."/>
            <person name="Powell A.J."/>
            <person name="Barry K."/>
            <person name="Miller A.N."/>
            <person name="Grigoriev I.V."/>
            <person name="Debuchy R."/>
            <person name="Gladieux P."/>
            <person name="Thoren M.H."/>
            <person name="Johannesson H."/>
        </authorList>
    </citation>
    <scope>NUCLEOTIDE SEQUENCE</scope>
    <source>
        <strain evidence="7">CBS 103.79</strain>
    </source>
</reference>
<dbReference type="InterPro" id="IPR001650">
    <property type="entry name" value="Helicase_C-like"/>
</dbReference>
<evidence type="ECO:0000256" key="4">
    <source>
        <dbReference type="SAM" id="MobiDB-lite"/>
    </source>
</evidence>
<dbReference type="Proteomes" id="UP001303889">
    <property type="component" value="Unassembled WGS sequence"/>
</dbReference>
<keyword evidence="5" id="KW-0732">Signal</keyword>
<dbReference type="InterPro" id="IPR049730">
    <property type="entry name" value="SNF2/RAD54-like_C"/>
</dbReference>
<evidence type="ECO:0000256" key="2">
    <source>
        <dbReference type="ARBA" id="ARBA00022801"/>
    </source>
</evidence>
<dbReference type="GO" id="GO:0006281">
    <property type="term" value="P:DNA repair"/>
    <property type="evidence" value="ECO:0007669"/>
    <property type="project" value="TreeGrafter"/>
</dbReference>
<dbReference type="InterPro" id="IPR050628">
    <property type="entry name" value="SNF2_RAD54_helicase_TF"/>
</dbReference>
<feature type="signal peptide" evidence="5">
    <location>
        <begin position="1"/>
        <end position="23"/>
    </location>
</feature>
<dbReference type="SUPFAM" id="SSF52540">
    <property type="entry name" value="P-loop containing nucleoside triphosphate hydrolases"/>
    <property type="match status" value="2"/>
</dbReference>
<dbReference type="GO" id="GO:0008094">
    <property type="term" value="F:ATP-dependent activity, acting on DNA"/>
    <property type="evidence" value="ECO:0007669"/>
    <property type="project" value="TreeGrafter"/>
</dbReference>
<feature type="chain" id="PRO_5042975029" evidence="5">
    <location>
        <begin position="24"/>
        <end position="1179"/>
    </location>
</feature>
<feature type="domain" description="Helicase C-terminal" evidence="6">
    <location>
        <begin position="902"/>
        <end position="1058"/>
    </location>
</feature>
<proteinExistence type="predicted"/>
<gene>
    <name evidence="7" type="ORF">C8A05DRAFT_14559</name>
</gene>
<accession>A0AAN6MNG0</accession>
<feature type="compositionally biased region" description="Low complexity" evidence="4">
    <location>
        <begin position="153"/>
        <end position="163"/>
    </location>
</feature>
<dbReference type="PROSITE" id="PS51194">
    <property type="entry name" value="HELICASE_CTER"/>
    <property type="match status" value="1"/>
</dbReference>
<dbReference type="InterPro" id="IPR014001">
    <property type="entry name" value="Helicase_ATP-bd"/>
</dbReference>
<dbReference type="Pfam" id="PF00271">
    <property type="entry name" value="Helicase_C"/>
    <property type="match status" value="1"/>
</dbReference>
<name>A0AAN6MNG0_9PEZI</name>
<feature type="region of interest" description="Disordered" evidence="4">
    <location>
        <begin position="823"/>
        <end position="844"/>
    </location>
</feature>
<sequence length="1179" mass="130031">MPDIALTKFIAAGCLVLAQSGTGLPDNLWALVEPGCWYHLAPSSPSAPGIDLADSYADSPGQRLLPSAVQNCLLSSPGCLAAYARLLRDRWLHMSFRVSPHVLPPQAIIRVAVLPDDVENSIVPRWKSCPMERQKQRLLARLDYSAATWEGNASPSPSSSPAAFPTPQEPDSLSGAEDESLLHMFNSIPSPRPTPESIEYFDARDAANKLLVSNILGLTTTLYPYQRRSAALMLQREFQKKQIVDPRVVKVVDQLRTTWYYDSVSGRCLREPNHYDAPCGGILAEEMGAGKTLICLALILATRHIPPTPPDEFRTNKPIVRPRVGSLADMAAACITRHSVPWRNVFGDLEPDGVEHPGCLDAIRRNPGVYVDVPSFNPGGHRRGLSPLLPTRVYLSHASLVIVPPNLVQQWKQEITKHTAGLKVLTIENETTLPPIEQLTELDVILFSATRFERLSKKLKHDSRAGHVLHDPLANLHFQRCIVDEGHKLGNSTLGRKSNLLRILDCLRFSARWIVTGTPSKGLFGINDKKSGPKPLDSGQRQLACLQAETSPELEGDDLRRIGSIATLYIKMRPWGNLRVGSGEDSAPWDVYVLQPRHSPRSNGRVDCLRATLESLIIRHRQSDTGDLLPPVHEKIVYLDGSFQDRLVINLFSMMIIFNAIQSQRTDVDYLFHPRQRHALAELVSNLRQATFFGGSFFSPAQISKAIETAEEFLRDGKVQISAEDDALLREAIEFGKRAEKNAIKQAAHLVREVPLYIEHFPFGAGREWSLNLEDGDPVCTDARMVYALQKFLHPVVGALTSLRMMFESGRFAARGLEERANALQDQAAETAPPPTGHSKPISLAGETQVGWDDRAAARQRLAKGTATAQETSPAPTYDEEIAAPLAQARLISTASAKLSYLIDQIVKHQASEQIIVFYESDTTAYHLASVLEIVCAPHALLTPVQLQIQHLIYAKGLTTERRAQYVTTFTHNLKFRVLLMDLTQSAFGLDMQSASRLYFLHPVLSPQVSAQAIGRARRIGQAARAVTVETLVLRGSIEEAIVRRRGEMTHAEVRRCRSIVDDGPLVGWVREAKILPLGEGEGGEGEMERLERAVRVFGRGFGRRVRHPDEDLVGVEGATPVGGMPLQDAIAAVEQGTKRPASGAATRVDGMLAGEGELVPKKRARVRFAEVDDEEGGT</sequence>
<dbReference type="InterPro" id="IPR027417">
    <property type="entry name" value="P-loop_NTPase"/>
</dbReference>
<dbReference type="EMBL" id="MU855446">
    <property type="protein sequence ID" value="KAK3903478.1"/>
    <property type="molecule type" value="Genomic_DNA"/>
</dbReference>
<dbReference type="CDD" id="cd18793">
    <property type="entry name" value="SF2_C_SNF"/>
    <property type="match status" value="1"/>
</dbReference>
<evidence type="ECO:0000256" key="5">
    <source>
        <dbReference type="SAM" id="SignalP"/>
    </source>
</evidence>
<reference evidence="7" key="1">
    <citation type="journal article" date="2023" name="Mol. Phylogenet. Evol.">
        <title>Genome-scale phylogeny and comparative genomics of the fungal order Sordariales.</title>
        <authorList>
            <person name="Hensen N."/>
            <person name="Bonometti L."/>
            <person name="Westerberg I."/>
            <person name="Brannstrom I.O."/>
            <person name="Guillou S."/>
            <person name="Cros-Aarteil S."/>
            <person name="Calhoun S."/>
            <person name="Haridas S."/>
            <person name="Kuo A."/>
            <person name="Mondo S."/>
            <person name="Pangilinan J."/>
            <person name="Riley R."/>
            <person name="LaButti K."/>
            <person name="Andreopoulos B."/>
            <person name="Lipzen A."/>
            <person name="Chen C."/>
            <person name="Yan M."/>
            <person name="Daum C."/>
            <person name="Ng V."/>
            <person name="Clum A."/>
            <person name="Steindorff A."/>
            <person name="Ohm R.A."/>
            <person name="Martin F."/>
            <person name="Silar P."/>
            <person name="Natvig D.O."/>
            <person name="Lalanne C."/>
            <person name="Gautier V."/>
            <person name="Ament-Velasquez S.L."/>
            <person name="Kruys A."/>
            <person name="Hutchinson M.I."/>
            <person name="Powell A.J."/>
            <person name="Barry K."/>
            <person name="Miller A.N."/>
            <person name="Grigoriev I.V."/>
            <person name="Debuchy R."/>
            <person name="Gladieux P."/>
            <person name="Hiltunen Thoren M."/>
            <person name="Johannesson H."/>
        </authorList>
    </citation>
    <scope>NUCLEOTIDE SEQUENCE</scope>
    <source>
        <strain evidence="7">CBS 103.79</strain>
    </source>
</reference>
<dbReference type="GO" id="GO:0005524">
    <property type="term" value="F:ATP binding"/>
    <property type="evidence" value="ECO:0007669"/>
    <property type="project" value="UniProtKB-KW"/>
</dbReference>
<evidence type="ECO:0000313" key="8">
    <source>
        <dbReference type="Proteomes" id="UP001303889"/>
    </source>
</evidence>
<evidence type="ECO:0000256" key="3">
    <source>
        <dbReference type="ARBA" id="ARBA00022840"/>
    </source>
</evidence>
<organism evidence="7 8">
    <name type="scientific">Staphylotrichum tortipilum</name>
    <dbReference type="NCBI Taxonomy" id="2831512"/>
    <lineage>
        <taxon>Eukaryota</taxon>
        <taxon>Fungi</taxon>
        <taxon>Dikarya</taxon>
        <taxon>Ascomycota</taxon>
        <taxon>Pezizomycotina</taxon>
        <taxon>Sordariomycetes</taxon>
        <taxon>Sordariomycetidae</taxon>
        <taxon>Sordariales</taxon>
        <taxon>Chaetomiaceae</taxon>
        <taxon>Staphylotrichum</taxon>
    </lineage>
</organism>
<evidence type="ECO:0000256" key="1">
    <source>
        <dbReference type="ARBA" id="ARBA00022741"/>
    </source>
</evidence>
<evidence type="ECO:0000259" key="6">
    <source>
        <dbReference type="PROSITE" id="PS51194"/>
    </source>
</evidence>
<dbReference type="SMART" id="SM00487">
    <property type="entry name" value="DEXDc"/>
    <property type="match status" value="1"/>
</dbReference>
<keyword evidence="3" id="KW-0067">ATP-binding</keyword>